<feature type="binding site" evidence="12">
    <location>
        <position position="267"/>
    </location>
    <ligand>
        <name>Zn(2+)</name>
        <dbReference type="ChEBI" id="CHEBI:29105"/>
    </ligand>
</feature>
<evidence type="ECO:0000313" key="14">
    <source>
        <dbReference type="EMBL" id="OAA32320.1"/>
    </source>
</evidence>
<dbReference type="PANTHER" id="PTHR10309">
    <property type="entry name" value="MANNOSE-6-PHOSPHATE ISOMERASE"/>
    <property type="match status" value="1"/>
</dbReference>
<dbReference type="SUPFAM" id="SSF51182">
    <property type="entry name" value="RmlC-like cupins"/>
    <property type="match status" value="1"/>
</dbReference>
<proteinExistence type="inferred from homology"/>
<dbReference type="STRING" id="1081109.A0A166UBV4"/>
<dbReference type="OrthoDB" id="6605218at2759"/>
<dbReference type="GO" id="GO:0004476">
    <property type="term" value="F:mannose-6-phosphate isomerase activity"/>
    <property type="evidence" value="ECO:0007669"/>
    <property type="project" value="UniProtKB-EC"/>
</dbReference>
<feature type="binding site" evidence="12">
    <location>
        <position position="110"/>
    </location>
    <ligand>
        <name>Zn(2+)</name>
        <dbReference type="ChEBI" id="CHEBI:29105"/>
    </ligand>
</feature>
<dbReference type="GO" id="GO:0005975">
    <property type="term" value="P:carbohydrate metabolic process"/>
    <property type="evidence" value="ECO:0007669"/>
    <property type="project" value="InterPro"/>
</dbReference>
<dbReference type="EMBL" id="AZGY01000002">
    <property type="protein sequence ID" value="OAA32320.1"/>
    <property type="molecule type" value="Genomic_DNA"/>
</dbReference>
<sequence>MAAVPGLFQITGTCNNYAWGKKGRDSLAARLREKTTRVDFAIQDDEYYSELWFGDYPDFPGREVQDGRLLADVIAANKEKLLGAHSLQKFGDHLPFLPKVLSIAKALPLQIHPNKALAAKLHGEDPSKFSDANHKPEIAVALSRFELFAGWKPLDQISPLFNAPSLRPFVPDDTAATAWTDDTLRSVVRGLLKADERTVQAIEEELKQQPDEEYQRLGFPGSMSDLIGRLQAQYSQQDPGLLVAVLCMNFLVLQPGDGIFIPTDGVHAYVSGDIIECMARSNNMLAGGLCPSPDRDDADLFADTLLLDKDSTSVEKLRLPRKPAGDGSRGHTTVYQPPIGEFDVLRVDLRAGEEELLRAPKGPMVAIVVSGAGSITGDSQELDAREGFIFFVGAGTATALRAREPMQVFAAAVRE</sequence>
<organism evidence="14 15">
    <name type="scientific">Moelleriella libera RCEF 2490</name>
    <dbReference type="NCBI Taxonomy" id="1081109"/>
    <lineage>
        <taxon>Eukaryota</taxon>
        <taxon>Fungi</taxon>
        <taxon>Dikarya</taxon>
        <taxon>Ascomycota</taxon>
        <taxon>Pezizomycotina</taxon>
        <taxon>Sordariomycetes</taxon>
        <taxon>Hypocreomycetidae</taxon>
        <taxon>Hypocreales</taxon>
        <taxon>Clavicipitaceae</taxon>
        <taxon>Moelleriella</taxon>
    </lineage>
</organism>
<evidence type="ECO:0000256" key="7">
    <source>
        <dbReference type="ARBA" id="ARBA00022723"/>
    </source>
</evidence>
<evidence type="ECO:0000256" key="5">
    <source>
        <dbReference type="ARBA" id="ARBA00011956"/>
    </source>
</evidence>
<feature type="domain" description="Phosphomannose isomerase type I catalytic" evidence="13">
    <location>
        <begin position="7"/>
        <end position="154"/>
    </location>
</feature>
<dbReference type="InterPro" id="IPR001250">
    <property type="entry name" value="Man6P_Isoase-1"/>
</dbReference>
<dbReference type="InterPro" id="IPR011051">
    <property type="entry name" value="RmlC_Cupin_sf"/>
</dbReference>
<feature type="binding site" evidence="12">
    <location>
        <position position="137"/>
    </location>
    <ligand>
        <name>Zn(2+)</name>
        <dbReference type="ChEBI" id="CHEBI:29105"/>
    </ligand>
</feature>
<dbReference type="PANTHER" id="PTHR10309:SF4">
    <property type="entry name" value="MANNOSE-6-PHOSPHATE ISOMERASE"/>
    <property type="match status" value="1"/>
</dbReference>
<evidence type="ECO:0000259" key="13">
    <source>
        <dbReference type="Pfam" id="PF20511"/>
    </source>
</evidence>
<dbReference type="PIRSF" id="PIRSF001480">
    <property type="entry name" value="Mannose-6-phosphate_isomerase"/>
    <property type="match status" value="1"/>
</dbReference>
<keyword evidence="7 12" id="KW-0479">Metal-binding</keyword>
<dbReference type="GO" id="GO:0009298">
    <property type="term" value="P:GDP-mannose biosynthetic process"/>
    <property type="evidence" value="ECO:0007669"/>
    <property type="project" value="UniProtKB-UniPathway"/>
</dbReference>
<dbReference type="GO" id="GO:0005829">
    <property type="term" value="C:cytosol"/>
    <property type="evidence" value="ECO:0007669"/>
    <property type="project" value="TreeGrafter"/>
</dbReference>
<dbReference type="Gene3D" id="1.10.441.10">
    <property type="entry name" value="Phosphomannose Isomerase, domain 2"/>
    <property type="match status" value="1"/>
</dbReference>
<comment type="pathway">
    <text evidence="3">Nucleotide-sugar biosynthesis; GDP-alpha-D-mannose biosynthesis; alpha-D-mannose 1-phosphate from D-fructose 6-phosphate: step 1/2.</text>
</comment>
<comment type="catalytic activity">
    <reaction evidence="1">
        <text>D-mannose 6-phosphate = D-fructose 6-phosphate</text>
        <dbReference type="Rhea" id="RHEA:12356"/>
        <dbReference type="ChEBI" id="CHEBI:58735"/>
        <dbReference type="ChEBI" id="CHEBI:61527"/>
        <dbReference type="EC" id="5.3.1.8"/>
    </reaction>
</comment>
<dbReference type="EC" id="5.3.1.8" evidence="5"/>
<dbReference type="PRINTS" id="PR00714">
    <property type="entry name" value="MAN6PISMRASE"/>
</dbReference>
<reference evidence="14 15" key="1">
    <citation type="journal article" date="2016" name="Genome Biol. Evol.">
        <title>Divergent and convergent evolution of fungal pathogenicity.</title>
        <authorList>
            <person name="Shang Y."/>
            <person name="Xiao G."/>
            <person name="Zheng P."/>
            <person name="Cen K."/>
            <person name="Zhan S."/>
            <person name="Wang C."/>
        </authorList>
    </citation>
    <scope>NUCLEOTIDE SEQUENCE [LARGE SCALE GENOMIC DNA]</scope>
    <source>
        <strain evidence="14 15">RCEF 2490</strain>
    </source>
</reference>
<evidence type="ECO:0000256" key="3">
    <source>
        <dbReference type="ARBA" id="ARBA00004666"/>
    </source>
</evidence>
<evidence type="ECO:0000256" key="10">
    <source>
        <dbReference type="ARBA" id="ARBA00029741"/>
    </source>
</evidence>
<dbReference type="GO" id="GO:0008270">
    <property type="term" value="F:zinc ion binding"/>
    <property type="evidence" value="ECO:0007669"/>
    <property type="project" value="InterPro"/>
</dbReference>
<evidence type="ECO:0000256" key="9">
    <source>
        <dbReference type="ARBA" id="ARBA00023235"/>
    </source>
</evidence>
<evidence type="ECO:0000256" key="12">
    <source>
        <dbReference type="PIRSR" id="PIRSR001480-2"/>
    </source>
</evidence>
<feature type="binding site" evidence="12">
    <location>
        <position position="112"/>
    </location>
    <ligand>
        <name>Zn(2+)</name>
        <dbReference type="ChEBI" id="CHEBI:29105"/>
    </ligand>
</feature>
<dbReference type="CDD" id="cd07011">
    <property type="entry name" value="cupin_PMI_type_I_N"/>
    <property type="match status" value="1"/>
</dbReference>
<comment type="cofactor">
    <cofactor evidence="12">
        <name>Zn(2+)</name>
        <dbReference type="ChEBI" id="CHEBI:29105"/>
    </cofactor>
    <text evidence="12">Binds 1 zinc ion per subunit.</text>
</comment>
<dbReference type="InterPro" id="IPR016305">
    <property type="entry name" value="Mannose-6-P_Isomerase"/>
</dbReference>
<keyword evidence="9 14" id="KW-0413">Isomerase</keyword>
<dbReference type="Proteomes" id="UP000078544">
    <property type="component" value="Unassembled WGS sequence"/>
</dbReference>
<comment type="caution">
    <text evidence="14">The sequence shown here is derived from an EMBL/GenBank/DDBJ whole genome shotgun (WGS) entry which is preliminary data.</text>
</comment>
<dbReference type="AlphaFoldDB" id="A0A166UBV4"/>
<evidence type="ECO:0000256" key="8">
    <source>
        <dbReference type="ARBA" id="ARBA00022833"/>
    </source>
</evidence>
<evidence type="ECO:0000256" key="2">
    <source>
        <dbReference type="ARBA" id="ARBA00002564"/>
    </source>
</evidence>
<evidence type="ECO:0000256" key="1">
    <source>
        <dbReference type="ARBA" id="ARBA00000757"/>
    </source>
</evidence>
<dbReference type="InterPro" id="IPR046457">
    <property type="entry name" value="PMI_typeI_cat"/>
</dbReference>
<gene>
    <name evidence="14" type="ORF">AAL_01652</name>
</gene>
<accession>A0A166UBV4</accession>
<keyword evidence="15" id="KW-1185">Reference proteome</keyword>
<dbReference type="UniPathway" id="UPA00126">
    <property type="reaction ID" value="UER00423"/>
</dbReference>
<comment type="similarity">
    <text evidence="4">Belongs to the mannose-6-phosphate isomerase type 1 family.</text>
</comment>
<dbReference type="Pfam" id="PF20511">
    <property type="entry name" value="PMI_typeI_cat"/>
    <property type="match status" value="1"/>
</dbReference>
<name>A0A166UBV4_9HYPO</name>
<evidence type="ECO:0000256" key="6">
    <source>
        <dbReference type="ARBA" id="ARBA00018236"/>
    </source>
</evidence>
<comment type="function">
    <text evidence="2">Involved in the synthesis of the GDP-mannose and dolichol-phosphate-mannose required for a number of critical mannosyl transfer reactions.</text>
</comment>
<dbReference type="NCBIfam" id="TIGR00218">
    <property type="entry name" value="manA"/>
    <property type="match status" value="1"/>
</dbReference>
<protein>
    <recommendedName>
        <fullName evidence="6">Mannose-6-phosphate isomerase</fullName>
        <ecNumber evidence="5">5.3.1.8</ecNumber>
    </recommendedName>
    <alternativeName>
        <fullName evidence="10">Phosphohexomutase</fullName>
    </alternativeName>
    <alternativeName>
        <fullName evidence="11">Phosphomannose isomerase</fullName>
    </alternativeName>
</protein>
<dbReference type="Gene3D" id="2.60.120.10">
    <property type="entry name" value="Jelly Rolls"/>
    <property type="match status" value="2"/>
</dbReference>
<evidence type="ECO:0000256" key="4">
    <source>
        <dbReference type="ARBA" id="ARBA00010772"/>
    </source>
</evidence>
<evidence type="ECO:0000313" key="15">
    <source>
        <dbReference type="Proteomes" id="UP000078544"/>
    </source>
</evidence>
<dbReference type="InterPro" id="IPR014710">
    <property type="entry name" value="RmlC-like_jellyroll"/>
</dbReference>
<evidence type="ECO:0000256" key="11">
    <source>
        <dbReference type="ARBA" id="ARBA00030762"/>
    </source>
</evidence>
<keyword evidence="8 12" id="KW-0862">Zinc</keyword>